<proteinExistence type="inferred from homology"/>
<dbReference type="STRING" id="1415166.NONO_c49000"/>
<comment type="similarity">
    <text evidence="1">Belongs to the universal stress protein A family.</text>
</comment>
<dbReference type="PANTHER" id="PTHR46268">
    <property type="entry name" value="STRESS RESPONSE PROTEIN NHAX"/>
    <property type="match status" value="1"/>
</dbReference>
<sequence>MTSAANVPAERTIVVAVDGSATALQAVRWAAAECVLRRCALRILLSSASAPRTGLSALEIVGGREWLYWNGERVLAEAAAMARHVFGDIAVTTELTADPIISALVDRSAHAPMIVAGSHGRGAVRRAMLGSVSSAITRRAHCPVAIVHRDSIVPVEADGRPVAVGVNDENAPIDLAFDEASLRGVAVMAVRACDEMAGAFAWTGEPGRIRTDETRALTEHLAPWTRRRPEVGLTTTVVFDNPAHALLEQSDDAQLIVVGRHGWNGLTAMAGRSTRTTLLHRSLCPTLIVPEDRHQS</sequence>
<reference evidence="3 4" key="1">
    <citation type="journal article" date="2014" name="Appl. Environ. Microbiol.">
        <title>Insights into the Microbial Degradation of Rubber and Gutta-Percha by Analysis of the Complete Genome of Nocardia nova SH22a.</title>
        <authorList>
            <person name="Luo Q."/>
            <person name="Hiessl S."/>
            <person name="Poehlein A."/>
            <person name="Daniel R."/>
            <person name="Steinbuchel A."/>
        </authorList>
    </citation>
    <scope>NUCLEOTIDE SEQUENCE [LARGE SCALE GENOMIC DNA]</scope>
    <source>
        <strain evidence="3">SH22a</strain>
    </source>
</reference>
<dbReference type="AlphaFoldDB" id="W5TKI3"/>
<dbReference type="PRINTS" id="PR01438">
    <property type="entry name" value="UNVRSLSTRESS"/>
</dbReference>
<dbReference type="SUPFAM" id="SSF52402">
    <property type="entry name" value="Adenine nucleotide alpha hydrolases-like"/>
    <property type="match status" value="2"/>
</dbReference>
<dbReference type="OrthoDB" id="3174546at2"/>
<dbReference type="Proteomes" id="UP000019150">
    <property type="component" value="Chromosome"/>
</dbReference>
<evidence type="ECO:0000256" key="1">
    <source>
        <dbReference type="ARBA" id="ARBA00008791"/>
    </source>
</evidence>
<feature type="domain" description="UspA" evidence="2">
    <location>
        <begin position="163"/>
        <end position="290"/>
    </location>
</feature>
<dbReference type="PANTHER" id="PTHR46268:SF6">
    <property type="entry name" value="UNIVERSAL STRESS PROTEIN UP12"/>
    <property type="match status" value="1"/>
</dbReference>
<dbReference type="KEGG" id="nno:NONO_c49000"/>
<dbReference type="HOGENOM" id="CLU_049301_2_3_11"/>
<accession>W5TKI3</accession>
<dbReference type="PATRIC" id="fig|1415166.3.peg.5051"/>
<dbReference type="InterPro" id="IPR006016">
    <property type="entry name" value="UspA"/>
</dbReference>
<gene>
    <name evidence="3" type="ORF">NONO_c49000</name>
</gene>
<evidence type="ECO:0000259" key="2">
    <source>
        <dbReference type="Pfam" id="PF00582"/>
    </source>
</evidence>
<dbReference type="EMBL" id="CP006850">
    <property type="protein sequence ID" value="AHH19684.1"/>
    <property type="molecule type" value="Genomic_DNA"/>
</dbReference>
<dbReference type="eggNOG" id="COG0589">
    <property type="taxonomic scope" value="Bacteria"/>
</dbReference>
<evidence type="ECO:0000313" key="3">
    <source>
        <dbReference type="EMBL" id="AHH19684.1"/>
    </source>
</evidence>
<dbReference type="InterPro" id="IPR014729">
    <property type="entry name" value="Rossmann-like_a/b/a_fold"/>
</dbReference>
<dbReference type="Pfam" id="PF00582">
    <property type="entry name" value="Usp"/>
    <property type="match status" value="2"/>
</dbReference>
<keyword evidence="4" id="KW-1185">Reference proteome</keyword>
<feature type="domain" description="UspA" evidence="2">
    <location>
        <begin position="11"/>
        <end position="148"/>
    </location>
</feature>
<dbReference type="Gene3D" id="3.40.50.620">
    <property type="entry name" value="HUPs"/>
    <property type="match status" value="2"/>
</dbReference>
<dbReference type="InterPro" id="IPR006015">
    <property type="entry name" value="Universal_stress_UspA"/>
</dbReference>
<protein>
    <submittedName>
        <fullName evidence="3">Universal stress protein</fullName>
    </submittedName>
</protein>
<dbReference type="RefSeq" id="WP_025351076.1">
    <property type="nucleotide sequence ID" value="NZ_CP006850.1"/>
</dbReference>
<name>W5TKI3_9NOCA</name>
<evidence type="ECO:0000313" key="4">
    <source>
        <dbReference type="Proteomes" id="UP000019150"/>
    </source>
</evidence>
<organism evidence="3 4">
    <name type="scientific">Nocardia nova SH22a</name>
    <dbReference type="NCBI Taxonomy" id="1415166"/>
    <lineage>
        <taxon>Bacteria</taxon>
        <taxon>Bacillati</taxon>
        <taxon>Actinomycetota</taxon>
        <taxon>Actinomycetes</taxon>
        <taxon>Mycobacteriales</taxon>
        <taxon>Nocardiaceae</taxon>
        <taxon>Nocardia</taxon>
    </lineage>
</organism>